<dbReference type="EMBL" id="BARW01006450">
    <property type="protein sequence ID" value="GAI76025.1"/>
    <property type="molecule type" value="Genomic_DNA"/>
</dbReference>
<sequence>YSRESSRYDIQPDGTEKTDQCLQRPINIETHAQGMKADFIYGDWVLTQDESLEIDPDTVTLSDPTEAGRIHWIFEPSSYSRGGVPYMGWYGTYAYRGYAEWDISSIPDSATILDTVFKYHGLRHDANSDCHIHEMLGCQPSEQPSTNIGNEAVWDEIGEGTVYVDPAGFPVVATNQEVDLGTTADSHLQSQLANDWFAIGFQLDTESPTRLAQIYTWQYGRNIYLHSTD</sequence>
<proteinExistence type="predicted"/>
<evidence type="ECO:0000313" key="1">
    <source>
        <dbReference type="EMBL" id="GAI76025.1"/>
    </source>
</evidence>
<protein>
    <submittedName>
        <fullName evidence="1">Uncharacterized protein</fullName>
    </submittedName>
</protein>
<comment type="caution">
    <text evidence="1">The sequence shown here is derived from an EMBL/GenBank/DDBJ whole genome shotgun (WGS) entry which is preliminary data.</text>
</comment>
<accession>X1SL02</accession>
<reference evidence="1" key="1">
    <citation type="journal article" date="2014" name="Front. Microbiol.">
        <title>High frequency of phylogenetically diverse reductive dehalogenase-homologous genes in deep subseafloor sedimentary metagenomes.</title>
        <authorList>
            <person name="Kawai M."/>
            <person name="Futagami T."/>
            <person name="Toyoda A."/>
            <person name="Takaki Y."/>
            <person name="Nishi S."/>
            <person name="Hori S."/>
            <person name="Arai W."/>
            <person name="Tsubouchi T."/>
            <person name="Morono Y."/>
            <person name="Uchiyama I."/>
            <person name="Ito T."/>
            <person name="Fujiyama A."/>
            <person name="Inagaki F."/>
            <person name="Takami H."/>
        </authorList>
    </citation>
    <scope>NUCLEOTIDE SEQUENCE</scope>
    <source>
        <strain evidence="1">Expedition CK06-06</strain>
    </source>
</reference>
<dbReference type="AlphaFoldDB" id="X1SL02"/>
<gene>
    <name evidence="1" type="ORF">S12H4_13546</name>
</gene>
<name>X1SL02_9ZZZZ</name>
<organism evidence="1">
    <name type="scientific">marine sediment metagenome</name>
    <dbReference type="NCBI Taxonomy" id="412755"/>
    <lineage>
        <taxon>unclassified sequences</taxon>
        <taxon>metagenomes</taxon>
        <taxon>ecological metagenomes</taxon>
    </lineage>
</organism>
<feature type="non-terminal residue" evidence="1">
    <location>
        <position position="1"/>
    </location>
</feature>